<dbReference type="PANTHER" id="PTHR34315:SF1">
    <property type="entry name" value="INTRADIOL RING-CLEAVAGE DIOXYGENASES DOMAIN-CONTAINING PROTEIN-RELATED"/>
    <property type="match status" value="1"/>
</dbReference>
<dbReference type="Gene3D" id="2.60.130.10">
    <property type="entry name" value="Aromatic compound dioxygenase"/>
    <property type="match status" value="1"/>
</dbReference>
<dbReference type="Pfam" id="PF00775">
    <property type="entry name" value="Dioxygenase_C"/>
    <property type="match status" value="1"/>
</dbReference>
<reference evidence="3" key="2">
    <citation type="submission" date="2020-09" db="EMBL/GenBank/DDBJ databases">
        <authorList>
            <person name="Sun Q."/>
            <person name="Ohkuma M."/>
        </authorList>
    </citation>
    <scope>NUCLEOTIDE SEQUENCE</scope>
    <source>
        <strain evidence="3">JCM 14371</strain>
    </source>
</reference>
<dbReference type="PANTHER" id="PTHR34315">
    <property type="match status" value="1"/>
</dbReference>
<dbReference type="AlphaFoldDB" id="A0A917PAP8"/>
<feature type="region of interest" description="Disordered" evidence="1">
    <location>
        <begin position="1"/>
        <end position="20"/>
    </location>
</feature>
<proteinExistence type="predicted"/>
<comment type="caution">
    <text evidence="3">The sequence shown here is derived from an EMBL/GenBank/DDBJ whole genome shotgun (WGS) entry which is preliminary data.</text>
</comment>
<dbReference type="InterPro" id="IPR006311">
    <property type="entry name" value="TAT_signal"/>
</dbReference>
<dbReference type="GO" id="GO:0016702">
    <property type="term" value="F:oxidoreductase activity, acting on single donors with incorporation of molecular oxygen, incorporation of two atoms of oxygen"/>
    <property type="evidence" value="ECO:0007669"/>
    <property type="project" value="InterPro"/>
</dbReference>
<dbReference type="SUPFAM" id="SSF49482">
    <property type="entry name" value="Aromatic compound dioxygenase"/>
    <property type="match status" value="1"/>
</dbReference>
<dbReference type="RefSeq" id="WP_188961349.1">
    <property type="nucleotide sequence ID" value="NZ_BMOE01000003.1"/>
</dbReference>
<dbReference type="CDD" id="cd03457">
    <property type="entry name" value="intradiol_dioxygenase_like"/>
    <property type="match status" value="1"/>
</dbReference>
<dbReference type="InterPro" id="IPR000627">
    <property type="entry name" value="Intradiol_dOase_C"/>
</dbReference>
<feature type="domain" description="Intradiol ring-cleavage dioxygenases" evidence="2">
    <location>
        <begin position="91"/>
        <end position="193"/>
    </location>
</feature>
<protein>
    <recommendedName>
        <fullName evidence="2">Intradiol ring-cleavage dioxygenases domain-containing protein</fullName>
    </recommendedName>
</protein>
<reference evidence="3" key="1">
    <citation type="journal article" date="2014" name="Int. J. Syst. Evol. Microbiol.">
        <title>Complete genome sequence of Corynebacterium casei LMG S-19264T (=DSM 44701T), isolated from a smear-ripened cheese.</title>
        <authorList>
            <consortium name="US DOE Joint Genome Institute (JGI-PGF)"/>
            <person name="Walter F."/>
            <person name="Albersmeier A."/>
            <person name="Kalinowski J."/>
            <person name="Ruckert C."/>
        </authorList>
    </citation>
    <scope>NUCLEOTIDE SEQUENCE</scope>
    <source>
        <strain evidence="3">JCM 14371</strain>
    </source>
</reference>
<evidence type="ECO:0000256" key="1">
    <source>
        <dbReference type="SAM" id="MobiDB-lite"/>
    </source>
</evidence>
<dbReference type="EMBL" id="BMOE01000003">
    <property type="protein sequence ID" value="GGJ68796.1"/>
    <property type="molecule type" value="Genomic_DNA"/>
</dbReference>
<gene>
    <name evidence="3" type="ORF">GCM10008939_11650</name>
</gene>
<evidence type="ECO:0000313" key="3">
    <source>
        <dbReference type="EMBL" id="GGJ68796.1"/>
    </source>
</evidence>
<dbReference type="PROSITE" id="PS51318">
    <property type="entry name" value="TAT"/>
    <property type="match status" value="1"/>
</dbReference>
<organism evidence="3 4">
    <name type="scientific">Deinococcus aquiradiocola</name>
    <dbReference type="NCBI Taxonomy" id="393059"/>
    <lineage>
        <taxon>Bacteria</taxon>
        <taxon>Thermotogati</taxon>
        <taxon>Deinococcota</taxon>
        <taxon>Deinococci</taxon>
        <taxon>Deinococcales</taxon>
        <taxon>Deinococcaceae</taxon>
        <taxon>Deinococcus</taxon>
    </lineage>
</organism>
<keyword evidence="4" id="KW-1185">Reference proteome</keyword>
<accession>A0A917PAP8</accession>
<dbReference type="GO" id="GO:0008199">
    <property type="term" value="F:ferric iron binding"/>
    <property type="evidence" value="ECO:0007669"/>
    <property type="project" value="InterPro"/>
</dbReference>
<sequence length="279" mass="29503">MTDLKYQGPHATPEDDNDDDLVGEILSRRRALRALGIAGGLTVAGGVLAGGAGGRPPGPPPSGTGGMGTSAGTSGVKGLPGCVVRPAQTQGPYWVDERLQRRDIRSDTHTRAVKPGVPLVLTFDVSRVGVGVCEPRAGILVDVWHCDAAGVYSDAKDAGYDTRGQNFLRGTQLTDASGKATFSTIFPGWYAGRAVHIHYRLRVLNGSTVKGDFASQLFFDEAVTDTVHKAAPYRSKGRRDTLNANDMVYRNGGSQMLLQLKGSASRGYTATFDVGLNIA</sequence>
<evidence type="ECO:0000259" key="2">
    <source>
        <dbReference type="Pfam" id="PF00775"/>
    </source>
</evidence>
<dbReference type="Proteomes" id="UP000635726">
    <property type="component" value="Unassembled WGS sequence"/>
</dbReference>
<evidence type="ECO:0000313" key="4">
    <source>
        <dbReference type="Proteomes" id="UP000635726"/>
    </source>
</evidence>
<feature type="region of interest" description="Disordered" evidence="1">
    <location>
        <begin position="52"/>
        <end position="73"/>
    </location>
</feature>
<name>A0A917PAP8_9DEIO</name>
<dbReference type="InterPro" id="IPR015889">
    <property type="entry name" value="Intradiol_dOase_core"/>
</dbReference>